<dbReference type="SUPFAM" id="SSF47384">
    <property type="entry name" value="Homodimeric domain of signal transducing histidine kinase"/>
    <property type="match status" value="1"/>
</dbReference>
<dbReference type="Gene3D" id="3.30.450.20">
    <property type="entry name" value="PAS domain"/>
    <property type="match status" value="3"/>
</dbReference>
<dbReference type="NCBIfam" id="TIGR00229">
    <property type="entry name" value="sensory_box"/>
    <property type="match status" value="1"/>
</dbReference>
<keyword evidence="9" id="KW-1185">Reference proteome</keyword>
<evidence type="ECO:0000313" key="8">
    <source>
        <dbReference type="EMBL" id="MDT0642819.1"/>
    </source>
</evidence>
<dbReference type="SMART" id="SM00091">
    <property type="entry name" value="PAS"/>
    <property type="match status" value="3"/>
</dbReference>
<dbReference type="InterPro" id="IPR035965">
    <property type="entry name" value="PAS-like_dom_sf"/>
</dbReference>
<dbReference type="Pfam" id="PF13185">
    <property type="entry name" value="GAF_2"/>
    <property type="match status" value="1"/>
</dbReference>
<comment type="caution">
    <text evidence="8">The sequence shown here is derived from an EMBL/GenBank/DDBJ whole genome shotgun (WGS) entry which is preliminary data.</text>
</comment>
<protein>
    <recommendedName>
        <fullName evidence="2">histidine kinase</fullName>
        <ecNumber evidence="2">2.7.13.3</ecNumber>
    </recommendedName>
</protein>
<dbReference type="Pfam" id="PF00512">
    <property type="entry name" value="HisKA"/>
    <property type="match status" value="1"/>
</dbReference>
<dbReference type="SMART" id="SM00065">
    <property type="entry name" value="GAF"/>
    <property type="match status" value="2"/>
</dbReference>
<dbReference type="InterPro" id="IPR000014">
    <property type="entry name" value="PAS"/>
</dbReference>
<dbReference type="InterPro" id="IPR001610">
    <property type="entry name" value="PAC"/>
</dbReference>
<dbReference type="Pfam" id="PF08447">
    <property type="entry name" value="PAS_3"/>
    <property type="match status" value="3"/>
</dbReference>
<dbReference type="InterPro" id="IPR013655">
    <property type="entry name" value="PAS_fold_3"/>
</dbReference>
<dbReference type="InterPro" id="IPR036097">
    <property type="entry name" value="HisK_dim/P_sf"/>
</dbReference>
<evidence type="ECO:0000256" key="4">
    <source>
        <dbReference type="ARBA" id="ARBA00022679"/>
    </source>
</evidence>
<dbReference type="PANTHER" id="PTHR43304">
    <property type="entry name" value="PHYTOCHROME-LIKE PROTEIN CPH1"/>
    <property type="match status" value="1"/>
</dbReference>
<evidence type="ECO:0000256" key="5">
    <source>
        <dbReference type="ARBA" id="ARBA00022777"/>
    </source>
</evidence>
<dbReference type="InterPro" id="IPR029016">
    <property type="entry name" value="GAF-like_dom_sf"/>
</dbReference>
<dbReference type="EMBL" id="JAVRHQ010000008">
    <property type="protein sequence ID" value="MDT0642819.1"/>
    <property type="molecule type" value="Genomic_DNA"/>
</dbReference>
<reference evidence="8 9" key="1">
    <citation type="submission" date="2023-09" db="EMBL/GenBank/DDBJ databases">
        <authorList>
            <person name="Rey-Velasco X."/>
        </authorList>
    </citation>
    <scope>NUCLEOTIDE SEQUENCE [LARGE SCALE GENOMIC DNA]</scope>
    <source>
        <strain evidence="8 9">F363</strain>
    </source>
</reference>
<feature type="domain" description="PAC" evidence="7">
    <location>
        <begin position="773"/>
        <end position="824"/>
    </location>
</feature>
<evidence type="ECO:0000256" key="1">
    <source>
        <dbReference type="ARBA" id="ARBA00000085"/>
    </source>
</evidence>
<comment type="catalytic activity">
    <reaction evidence="1">
        <text>ATP + protein L-histidine = ADP + protein N-phospho-L-histidine.</text>
        <dbReference type="EC" id="2.7.13.3"/>
    </reaction>
</comment>
<dbReference type="PROSITE" id="PS50113">
    <property type="entry name" value="PAC"/>
    <property type="match status" value="1"/>
</dbReference>
<evidence type="ECO:0000256" key="3">
    <source>
        <dbReference type="ARBA" id="ARBA00022553"/>
    </source>
</evidence>
<dbReference type="Gene3D" id="3.30.450.40">
    <property type="match status" value="2"/>
</dbReference>
<feature type="domain" description="PAS" evidence="6">
    <location>
        <begin position="584"/>
        <end position="654"/>
    </location>
</feature>
<dbReference type="RefSeq" id="WP_311534450.1">
    <property type="nucleotide sequence ID" value="NZ_JAVRHQ010000008.1"/>
</dbReference>
<dbReference type="InterPro" id="IPR052162">
    <property type="entry name" value="Sensor_kinase/Photoreceptor"/>
</dbReference>
<dbReference type="SUPFAM" id="SSF55785">
    <property type="entry name" value="PYP-like sensor domain (PAS domain)"/>
    <property type="match status" value="3"/>
</dbReference>
<keyword evidence="4" id="KW-0808">Transferase</keyword>
<evidence type="ECO:0000259" key="7">
    <source>
        <dbReference type="PROSITE" id="PS50113"/>
    </source>
</evidence>
<name>A0ABU3C903_9FLAO</name>
<dbReference type="InterPro" id="IPR000700">
    <property type="entry name" value="PAS-assoc_C"/>
</dbReference>
<dbReference type="SMART" id="SM00086">
    <property type="entry name" value="PAC"/>
    <property type="match status" value="3"/>
</dbReference>
<gene>
    <name evidence="8" type="ORF">RM553_08250</name>
</gene>
<keyword evidence="5" id="KW-0418">Kinase</keyword>
<organism evidence="8 9">
    <name type="scientific">Autumnicola tepida</name>
    <dbReference type="NCBI Taxonomy" id="3075595"/>
    <lineage>
        <taxon>Bacteria</taxon>
        <taxon>Pseudomonadati</taxon>
        <taxon>Bacteroidota</taxon>
        <taxon>Flavobacteriia</taxon>
        <taxon>Flavobacteriales</taxon>
        <taxon>Flavobacteriaceae</taxon>
        <taxon>Autumnicola</taxon>
    </lineage>
</organism>
<dbReference type="InterPro" id="IPR003018">
    <property type="entry name" value="GAF"/>
</dbReference>
<keyword evidence="3" id="KW-0597">Phosphoprotein</keyword>
<dbReference type="InterPro" id="IPR003661">
    <property type="entry name" value="HisK_dim/P_dom"/>
</dbReference>
<dbReference type="PROSITE" id="PS50112">
    <property type="entry name" value="PAS"/>
    <property type="match status" value="1"/>
</dbReference>
<sequence length="895" mass="103522">MKKNFAFKELFRNADFIACVINMEGRVLWSNVKAEVFLDLHPDDYFSNCGDQTCKEEQLTSCRDFTNEWDNFSGNKVAESYIYKKDFLKWSVSWDEEEKLYYAVASFNSNSESSEGLRKNKENINYQLGIIERKLLEAALNQESDLKEMFEEYIKGLEAIFTNMKASILRVEDGKVWHMASGALPKSITSAIDGQPIGPKAGSCGTSAYTGKKIIVTDIQSNELWDNYRHFILPYGIRACWSQPIFNEKKEVIATFANYYDQTCFPTEETLQIFERSSSLIGLILENIRKSKDLKISTQHAEYVNKATNEAIYTRDLGRDTIEWSQGYQALFGYDNENTILSINDWRLLVYPPDLEKTMNSFQEFISDPYQHRWQAKYRFKNAEDNYTVVKDQGYVIRDKEGKALRMIGVLGDITLQRSVELKKELLSEFSTIFSNNDNLKSTLFEVTQLFNEYADFQISEIWLVNSDKSKIELFAGHNNQSDNINSNSIESYRKGDGVPGAVWEAGKLLISDVANINDHCKLNYLNKINQIEKLIGVPLINNNELIGVWICGIKENITSLNLFREVWPEISGQLAAEISRKSLEQDLQHIFQLVPDLIGTLDYEGNFKRINKAGCDLLEYSEEKLLKSSLLNLLYTDNTDKCRKTIKDKIDYGRNFHYECQCVTGSGNIIWLNWDCTISKEEGLIYAVAKDISKTKELQQLFDNAGKLARIGSWELDIEKNKVFWSQITREIYEAPQYYKPTMESVFKLLRKDYRSTMERAIKDAKEKNISWDMELPIITLNGKEIWIRSIGKPEKKNNKCIRIYGSFQDIDKRKRAEDRILEHNEILKDIARQQSHDVRAPVARLMGIIDLMQHGGLKTEEKEELLDNILESAEEIDSIIRQISDKTNFLERK</sequence>
<dbReference type="Proteomes" id="UP001262889">
    <property type="component" value="Unassembled WGS sequence"/>
</dbReference>
<accession>A0ABU3C903</accession>
<evidence type="ECO:0000259" key="6">
    <source>
        <dbReference type="PROSITE" id="PS50112"/>
    </source>
</evidence>
<evidence type="ECO:0000313" key="9">
    <source>
        <dbReference type="Proteomes" id="UP001262889"/>
    </source>
</evidence>
<dbReference type="Gene3D" id="1.10.287.130">
    <property type="match status" value="1"/>
</dbReference>
<dbReference type="PANTHER" id="PTHR43304:SF1">
    <property type="entry name" value="PAC DOMAIN-CONTAINING PROTEIN"/>
    <property type="match status" value="1"/>
</dbReference>
<evidence type="ECO:0000256" key="2">
    <source>
        <dbReference type="ARBA" id="ARBA00012438"/>
    </source>
</evidence>
<dbReference type="EC" id="2.7.13.3" evidence="2"/>
<dbReference type="SUPFAM" id="SSF55781">
    <property type="entry name" value="GAF domain-like"/>
    <property type="match status" value="2"/>
</dbReference>
<dbReference type="CDD" id="cd00130">
    <property type="entry name" value="PAS"/>
    <property type="match status" value="1"/>
</dbReference>
<proteinExistence type="predicted"/>